<keyword evidence="3" id="KW-0067">ATP-binding</keyword>
<keyword evidence="1" id="KW-0813">Transport</keyword>
<gene>
    <name evidence="5" type="ORF">BITS_0966</name>
</gene>
<sequence length="288" mass="32077">MNANNEQVLALSSIELRRRRRPIVRDVNMRIERGQRWVLFGPNGIGKSTLVSMMSARLFPSAGTVEILGKRLGTVDVSSLRPHIGLASSDLADELPPMEDPLDVVLTGLTGTAGRWKELFERQERERALQLMEEFQIAYLAGKAMWQLSTGERTRVLIARALMNDPELLILDEPTTGLDLGGRERVMRTLGRLGTERSNRAVILVTHRLEEIPEGFDHIAMMGRMRTEDSQASAAEGFAPDAPDNPEPGTIVYSGPIEEGLNDARLSSMFDMPIQVVRTGKRWSAFAR</sequence>
<proteinExistence type="predicted"/>
<dbReference type="PROSITE" id="PS50893">
    <property type="entry name" value="ABC_TRANSPORTER_2"/>
    <property type="match status" value="1"/>
</dbReference>
<dbReference type="AlphaFoldDB" id="A0A087EEA2"/>
<keyword evidence="2" id="KW-0547">Nucleotide-binding</keyword>
<feature type="domain" description="ABC transporter" evidence="4">
    <location>
        <begin position="9"/>
        <end position="249"/>
    </location>
</feature>
<evidence type="ECO:0000256" key="2">
    <source>
        <dbReference type="ARBA" id="ARBA00022741"/>
    </source>
</evidence>
<dbReference type="EC" id="3.6.3.28" evidence="5"/>
<dbReference type="InterPro" id="IPR050153">
    <property type="entry name" value="Metal_Ion_Import_ABC"/>
</dbReference>
<comment type="caution">
    <text evidence="5">The sequence shown here is derived from an EMBL/GenBank/DDBJ whole genome shotgun (WGS) entry which is preliminary data.</text>
</comment>
<dbReference type="EMBL" id="JGZU01000009">
    <property type="protein sequence ID" value="KFJ06103.1"/>
    <property type="molecule type" value="Genomic_DNA"/>
</dbReference>
<accession>A0A087EEA2</accession>
<evidence type="ECO:0000256" key="3">
    <source>
        <dbReference type="ARBA" id="ARBA00022840"/>
    </source>
</evidence>
<dbReference type="InterPro" id="IPR027417">
    <property type="entry name" value="P-loop_NTPase"/>
</dbReference>
<dbReference type="PANTHER" id="PTHR42734">
    <property type="entry name" value="METAL TRANSPORT SYSTEM ATP-BINDING PROTEIN TM_0124-RELATED"/>
    <property type="match status" value="1"/>
</dbReference>
<dbReference type="Pfam" id="PF00005">
    <property type="entry name" value="ABC_tran"/>
    <property type="match status" value="1"/>
</dbReference>
<dbReference type="InterPro" id="IPR003439">
    <property type="entry name" value="ABC_transporter-like_ATP-bd"/>
</dbReference>
<dbReference type="eggNOG" id="COG1119">
    <property type="taxonomic scope" value="Bacteria"/>
</dbReference>
<protein>
    <submittedName>
        <fullName evidence="5">ABC-type molybdenum transport system protein</fullName>
        <ecNumber evidence="5">3.6.3.28</ecNumber>
    </submittedName>
</protein>
<dbReference type="STRING" id="356829.BITS_0966"/>
<dbReference type="GO" id="GO:0005524">
    <property type="term" value="F:ATP binding"/>
    <property type="evidence" value="ECO:0007669"/>
    <property type="project" value="UniProtKB-KW"/>
</dbReference>
<keyword evidence="6" id="KW-1185">Reference proteome</keyword>
<dbReference type="Proteomes" id="UP000029080">
    <property type="component" value="Unassembled WGS sequence"/>
</dbReference>
<reference evidence="5 6" key="1">
    <citation type="submission" date="2014-03" db="EMBL/GenBank/DDBJ databases">
        <title>Genomics of Bifidobacteria.</title>
        <authorList>
            <person name="Ventura M."/>
            <person name="Milani C."/>
            <person name="Lugli G.A."/>
        </authorList>
    </citation>
    <scope>NUCLEOTIDE SEQUENCE [LARGE SCALE GENOMIC DNA]</scope>
    <source>
        <strain evidence="5 6">JCM 13495</strain>
    </source>
</reference>
<evidence type="ECO:0000259" key="4">
    <source>
        <dbReference type="PROSITE" id="PS50893"/>
    </source>
</evidence>
<dbReference type="SMART" id="SM00382">
    <property type="entry name" value="AAA"/>
    <property type="match status" value="1"/>
</dbReference>
<name>A0A087EEA2_9BIFI</name>
<dbReference type="GO" id="GO:0016887">
    <property type="term" value="F:ATP hydrolysis activity"/>
    <property type="evidence" value="ECO:0007669"/>
    <property type="project" value="InterPro"/>
</dbReference>
<evidence type="ECO:0000256" key="1">
    <source>
        <dbReference type="ARBA" id="ARBA00022448"/>
    </source>
</evidence>
<dbReference type="SUPFAM" id="SSF52540">
    <property type="entry name" value="P-loop containing nucleoside triphosphate hydrolases"/>
    <property type="match status" value="1"/>
</dbReference>
<evidence type="ECO:0000313" key="6">
    <source>
        <dbReference type="Proteomes" id="UP000029080"/>
    </source>
</evidence>
<keyword evidence="5" id="KW-0378">Hydrolase</keyword>
<evidence type="ECO:0000313" key="5">
    <source>
        <dbReference type="EMBL" id="KFJ06103.1"/>
    </source>
</evidence>
<dbReference type="InterPro" id="IPR003593">
    <property type="entry name" value="AAA+_ATPase"/>
</dbReference>
<organism evidence="5 6">
    <name type="scientific">Bifidobacterium tsurumiense</name>
    <dbReference type="NCBI Taxonomy" id="356829"/>
    <lineage>
        <taxon>Bacteria</taxon>
        <taxon>Bacillati</taxon>
        <taxon>Actinomycetota</taxon>
        <taxon>Actinomycetes</taxon>
        <taxon>Bifidobacteriales</taxon>
        <taxon>Bifidobacteriaceae</taxon>
        <taxon>Bifidobacterium</taxon>
    </lineage>
</organism>
<dbReference type="Gene3D" id="3.40.50.300">
    <property type="entry name" value="P-loop containing nucleotide triphosphate hydrolases"/>
    <property type="match status" value="1"/>
</dbReference>